<evidence type="ECO:0000313" key="13">
    <source>
        <dbReference type="Proteomes" id="UP000054911"/>
    </source>
</evidence>
<dbReference type="GO" id="GO:0003861">
    <property type="term" value="F:3-isopropylmalate dehydratase activity"/>
    <property type="evidence" value="ECO:0007669"/>
    <property type="project" value="UniProtKB-UniRule"/>
</dbReference>
<dbReference type="GO" id="GO:0009316">
    <property type="term" value="C:3-isopropylmalate dehydratase complex"/>
    <property type="evidence" value="ECO:0007669"/>
    <property type="project" value="InterPro"/>
</dbReference>
<dbReference type="EMBL" id="FCOE02000021">
    <property type="protein sequence ID" value="SAK82203.1"/>
    <property type="molecule type" value="Genomic_DNA"/>
</dbReference>
<keyword evidence="6 10" id="KW-0432">Leucine biosynthesis</keyword>
<evidence type="ECO:0000313" key="12">
    <source>
        <dbReference type="EMBL" id="SAK82203.1"/>
    </source>
</evidence>
<dbReference type="OrthoDB" id="9777465at2"/>
<feature type="domain" description="Aconitase A/isopropylmalate dehydratase small subunit swivel" evidence="11">
    <location>
        <begin position="2"/>
        <end position="123"/>
    </location>
</feature>
<evidence type="ECO:0000256" key="3">
    <source>
        <dbReference type="ARBA" id="ARBA00004729"/>
    </source>
</evidence>
<evidence type="ECO:0000256" key="5">
    <source>
        <dbReference type="ARBA" id="ARBA00011271"/>
    </source>
</evidence>
<dbReference type="InterPro" id="IPR004431">
    <property type="entry name" value="3-IsopropMal_deHydase_ssu"/>
</dbReference>
<gene>
    <name evidence="10" type="primary">leuD</name>
    <name evidence="12" type="ORF">AWB80_05320</name>
</gene>
<dbReference type="HAMAP" id="MF_01031">
    <property type="entry name" value="LeuD_type1"/>
    <property type="match status" value="1"/>
</dbReference>
<dbReference type="STRING" id="1777141.AWB80_05320"/>
<keyword evidence="9 10" id="KW-0100">Branched-chain amino acid biosynthesis</keyword>
<accession>A0A158CIK5</accession>
<dbReference type="NCBIfam" id="TIGR00171">
    <property type="entry name" value="leuD"/>
    <property type="match status" value="1"/>
</dbReference>
<keyword evidence="7 10" id="KW-0028">Amino-acid biosynthesis</keyword>
<comment type="similarity">
    <text evidence="4 10">Belongs to the LeuD family. LeuD type 1 subfamily.</text>
</comment>
<name>A0A158CIK5_9BURK</name>
<dbReference type="FunFam" id="3.20.19.10:FF:000003">
    <property type="entry name" value="3-isopropylmalate dehydratase small subunit"/>
    <property type="match status" value="1"/>
</dbReference>
<evidence type="ECO:0000256" key="4">
    <source>
        <dbReference type="ARBA" id="ARBA00009845"/>
    </source>
</evidence>
<dbReference type="GO" id="GO:0009098">
    <property type="term" value="P:L-leucine biosynthetic process"/>
    <property type="evidence" value="ECO:0007669"/>
    <property type="project" value="UniProtKB-UniRule"/>
</dbReference>
<dbReference type="InterPro" id="IPR000573">
    <property type="entry name" value="AconitaseA/IPMdHydase_ssu_swvl"/>
</dbReference>
<dbReference type="InterPro" id="IPR033940">
    <property type="entry name" value="IPMI_Swivel"/>
</dbReference>
<evidence type="ECO:0000256" key="7">
    <source>
        <dbReference type="ARBA" id="ARBA00022605"/>
    </source>
</evidence>
<dbReference type="Pfam" id="PF00694">
    <property type="entry name" value="Aconitase_C"/>
    <property type="match status" value="1"/>
</dbReference>
<dbReference type="CDD" id="cd01577">
    <property type="entry name" value="IPMI_Swivel"/>
    <property type="match status" value="1"/>
</dbReference>
<organism evidence="12 13">
    <name type="scientific">Caballeronia pedi</name>
    <dbReference type="NCBI Taxonomy" id="1777141"/>
    <lineage>
        <taxon>Bacteria</taxon>
        <taxon>Pseudomonadati</taxon>
        <taxon>Pseudomonadota</taxon>
        <taxon>Betaproteobacteria</taxon>
        <taxon>Burkholderiales</taxon>
        <taxon>Burkholderiaceae</taxon>
        <taxon>Caballeronia</taxon>
    </lineage>
</organism>
<keyword evidence="13" id="KW-1185">Reference proteome</keyword>
<dbReference type="NCBIfam" id="NF002458">
    <property type="entry name" value="PRK01641.1"/>
    <property type="match status" value="1"/>
</dbReference>
<dbReference type="Gene3D" id="3.20.19.10">
    <property type="entry name" value="Aconitase, domain 4"/>
    <property type="match status" value="1"/>
</dbReference>
<comment type="catalytic activity">
    <reaction evidence="1 10">
        <text>(2R,3S)-3-isopropylmalate = (2S)-2-isopropylmalate</text>
        <dbReference type="Rhea" id="RHEA:32287"/>
        <dbReference type="ChEBI" id="CHEBI:1178"/>
        <dbReference type="ChEBI" id="CHEBI:35121"/>
        <dbReference type="EC" id="4.2.1.33"/>
    </reaction>
</comment>
<keyword evidence="8 10" id="KW-0456">Lyase</keyword>
<sequence>MESLTHLDAVAAPIVVINCDTDQILPARFLQKPRSDDFGQFLFRALRFGADGAEKPEFVLNQVPYRDSRIVVANHNFGCGSSREHAVWALYDYGIRAVIAPSFGDIFFINCLKNGLLPIVLPETVVLPLLESLTSEAGSRISVDVPAQTVTLPDGTSHAFEMEPFAKECLLRGMDEIDYTLSHRDRIDAFERNRADAY</sequence>
<dbReference type="AlphaFoldDB" id="A0A158CIK5"/>
<comment type="subunit">
    <text evidence="5 10">Heterodimer of LeuC and LeuD.</text>
</comment>
<comment type="caution">
    <text evidence="12">The sequence shown here is derived from an EMBL/GenBank/DDBJ whole genome shotgun (WGS) entry which is preliminary data.</text>
</comment>
<comment type="pathway">
    <text evidence="3 10">Amino-acid biosynthesis; L-leucine biosynthesis; L-leucine from 3-methyl-2-oxobutanoate: step 2/4.</text>
</comment>
<evidence type="ECO:0000256" key="9">
    <source>
        <dbReference type="ARBA" id="ARBA00023304"/>
    </source>
</evidence>
<dbReference type="Proteomes" id="UP000054911">
    <property type="component" value="Unassembled WGS sequence"/>
</dbReference>
<comment type="function">
    <text evidence="2 10">Catalyzes the isomerization between 2-isopropylmalate and 3-isopropylmalate, via the formation of 2-isopropylmaleate.</text>
</comment>
<evidence type="ECO:0000256" key="1">
    <source>
        <dbReference type="ARBA" id="ARBA00000491"/>
    </source>
</evidence>
<dbReference type="RefSeq" id="WP_061177674.1">
    <property type="nucleotide sequence ID" value="NZ_FCOE02000021.1"/>
</dbReference>
<evidence type="ECO:0000256" key="8">
    <source>
        <dbReference type="ARBA" id="ARBA00023239"/>
    </source>
</evidence>
<dbReference type="InterPro" id="IPR050075">
    <property type="entry name" value="LeuD"/>
</dbReference>
<evidence type="ECO:0000256" key="10">
    <source>
        <dbReference type="HAMAP-Rule" id="MF_01031"/>
    </source>
</evidence>
<dbReference type="PANTHER" id="PTHR43345:SF5">
    <property type="entry name" value="3-ISOPROPYLMALATE DEHYDRATASE SMALL SUBUNIT"/>
    <property type="match status" value="1"/>
</dbReference>
<proteinExistence type="inferred from homology"/>
<dbReference type="EC" id="4.2.1.33" evidence="10"/>
<dbReference type="InterPro" id="IPR015928">
    <property type="entry name" value="Aconitase/3IPM_dehydase_swvl"/>
</dbReference>
<dbReference type="UniPathway" id="UPA00048">
    <property type="reaction ID" value="UER00071"/>
</dbReference>
<keyword evidence="12" id="KW-0413">Isomerase</keyword>
<evidence type="ECO:0000256" key="6">
    <source>
        <dbReference type="ARBA" id="ARBA00022430"/>
    </source>
</evidence>
<evidence type="ECO:0000256" key="2">
    <source>
        <dbReference type="ARBA" id="ARBA00002695"/>
    </source>
</evidence>
<evidence type="ECO:0000259" key="11">
    <source>
        <dbReference type="Pfam" id="PF00694"/>
    </source>
</evidence>
<dbReference type="SUPFAM" id="SSF52016">
    <property type="entry name" value="LeuD/IlvD-like"/>
    <property type="match status" value="1"/>
</dbReference>
<protein>
    <recommendedName>
        <fullName evidence="10">3-isopropylmalate dehydratase small subunit</fullName>
        <ecNumber evidence="10">4.2.1.33</ecNumber>
    </recommendedName>
    <alternativeName>
        <fullName evidence="10">Alpha-IPM isomerase</fullName>
        <shortName evidence="10">IPMI</shortName>
    </alternativeName>
    <alternativeName>
        <fullName evidence="10">Isopropylmalate isomerase</fullName>
    </alternativeName>
</protein>
<dbReference type="GO" id="GO:0016853">
    <property type="term" value="F:isomerase activity"/>
    <property type="evidence" value="ECO:0007669"/>
    <property type="project" value="UniProtKB-KW"/>
</dbReference>
<dbReference type="PANTHER" id="PTHR43345">
    <property type="entry name" value="3-ISOPROPYLMALATE DEHYDRATASE SMALL SUBUNIT 2-RELATED-RELATED"/>
    <property type="match status" value="1"/>
</dbReference>
<reference evidence="12" key="1">
    <citation type="submission" date="2016-01" db="EMBL/GenBank/DDBJ databases">
        <authorList>
            <person name="Peeters C."/>
        </authorList>
    </citation>
    <scope>NUCLEOTIDE SEQUENCE [LARGE SCALE GENOMIC DNA]</scope>
    <source>
        <strain evidence="12">LMG 29323</strain>
    </source>
</reference>